<evidence type="ECO:0000259" key="3">
    <source>
        <dbReference type="Pfam" id="PF02714"/>
    </source>
</evidence>
<keyword evidence="2" id="KW-0812">Transmembrane</keyword>
<dbReference type="Pfam" id="PF02714">
    <property type="entry name" value="RSN1_7TM"/>
    <property type="match status" value="1"/>
</dbReference>
<keyword evidence="2" id="KW-1133">Transmembrane helix</keyword>
<name>A0A438JGE3_VITVI</name>
<evidence type="ECO:0000256" key="2">
    <source>
        <dbReference type="SAM" id="Phobius"/>
    </source>
</evidence>
<dbReference type="InterPro" id="IPR003864">
    <property type="entry name" value="CSC1/OSCA1-like_7TM"/>
</dbReference>
<dbReference type="PANTHER" id="PTHR13018">
    <property type="entry name" value="PROBABLE MEMBRANE PROTEIN DUF221-RELATED"/>
    <property type="match status" value="1"/>
</dbReference>
<organism evidence="4 5">
    <name type="scientific">Vitis vinifera</name>
    <name type="common">Grape</name>
    <dbReference type="NCBI Taxonomy" id="29760"/>
    <lineage>
        <taxon>Eukaryota</taxon>
        <taxon>Viridiplantae</taxon>
        <taxon>Streptophyta</taxon>
        <taxon>Embryophyta</taxon>
        <taxon>Tracheophyta</taxon>
        <taxon>Spermatophyta</taxon>
        <taxon>Magnoliopsida</taxon>
        <taxon>eudicotyledons</taxon>
        <taxon>Gunneridae</taxon>
        <taxon>Pentapetalae</taxon>
        <taxon>rosids</taxon>
        <taxon>Vitales</taxon>
        <taxon>Vitaceae</taxon>
        <taxon>Viteae</taxon>
        <taxon>Vitis</taxon>
    </lineage>
</organism>
<accession>A0A438JGE3</accession>
<feature type="region of interest" description="Disordered" evidence="1">
    <location>
        <begin position="201"/>
        <end position="250"/>
    </location>
</feature>
<gene>
    <name evidence="4" type="primary">OSCA1_1</name>
    <name evidence="4" type="ORF">CK203_014844</name>
</gene>
<sequence length="250" mass="28296">MKATFFISYIMVDGWAGIAAEILMLKPLIIFHLKNFFLVKTEKDREEAMDPGSIGFNTGEPRIQLYFLLGLVYAVVTPVLLPFIIVFLLPGICRIPPSAFWPDVHGRIIGALIISQLLLMGLLGTKQASQSTPFLIALPILTISFHYYCKGRFEPAFIRYPLQEAKMKDTLERAREPHLNLKGYLQTAYIHPVFKSAEDDEEEEIHGKWEHDAELVPTKRQSRRNTPLPSKFSGSSSPSLPEVVEERGQP</sequence>
<evidence type="ECO:0000313" key="4">
    <source>
        <dbReference type="EMBL" id="RVX08028.1"/>
    </source>
</evidence>
<dbReference type="AlphaFoldDB" id="A0A438JGE3"/>
<dbReference type="PANTHER" id="PTHR13018:SF93">
    <property type="entry name" value="PROTEIN OSCA1"/>
    <property type="match status" value="1"/>
</dbReference>
<keyword evidence="2" id="KW-0472">Membrane</keyword>
<dbReference type="GO" id="GO:0005227">
    <property type="term" value="F:calcium-activated cation channel activity"/>
    <property type="evidence" value="ECO:0007669"/>
    <property type="project" value="InterPro"/>
</dbReference>
<evidence type="ECO:0000313" key="5">
    <source>
        <dbReference type="Proteomes" id="UP000288805"/>
    </source>
</evidence>
<proteinExistence type="predicted"/>
<feature type="transmembrane region" description="Helical" evidence="2">
    <location>
        <begin position="131"/>
        <end position="148"/>
    </location>
</feature>
<feature type="transmembrane region" description="Helical" evidence="2">
    <location>
        <begin position="104"/>
        <end position="124"/>
    </location>
</feature>
<feature type="domain" description="CSC1/OSCA1-like 7TM region" evidence="3">
    <location>
        <begin position="2"/>
        <end position="89"/>
    </location>
</feature>
<protein>
    <submittedName>
        <fullName evidence="4">Protein OSCA1</fullName>
    </submittedName>
</protein>
<dbReference type="InterPro" id="IPR045122">
    <property type="entry name" value="Csc1-like"/>
</dbReference>
<comment type="caution">
    <text evidence="4">The sequence shown here is derived from an EMBL/GenBank/DDBJ whole genome shotgun (WGS) entry which is preliminary data.</text>
</comment>
<dbReference type="EMBL" id="QGNW01000043">
    <property type="protein sequence ID" value="RVX08028.1"/>
    <property type="molecule type" value="Genomic_DNA"/>
</dbReference>
<reference evidence="4 5" key="1">
    <citation type="journal article" date="2018" name="PLoS Genet.">
        <title>Population sequencing reveals clonal diversity and ancestral inbreeding in the grapevine cultivar Chardonnay.</title>
        <authorList>
            <person name="Roach M.J."/>
            <person name="Johnson D.L."/>
            <person name="Bohlmann J."/>
            <person name="van Vuuren H.J."/>
            <person name="Jones S.J."/>
            <person name="Pretorius I.S."/>
            <person name="Schmidt S.A."/>
            <person name="Borneman A.R."/>
        </authorList>
    </citation>
    <scope>NUCLEOTIDE SEQUENCE [LARGE SCALE GENOMIC DNA]</scope>
    <source>
        <strain evidence="5">cv. Chardonnay</strain>
        <tissue evidence="4">Leaf</tissue>
    </source>
</reference>
<dbReference type="Proteomes" id="UP000288805">
    <property type="component" value="Unassembled WGS sequence"/>
</dbReference>
<feature type="compositionally biased region" description="Low complexity" evidence="1">
    <location>
        <begin position="227"/>
        <end position="241"/>
    </location>
</feature>
<dbReference type="GO" id="GO:0016020">
    <property type="term" value="C:membrane"/>
    <property type="evidence" value="ECO:0007669"/>
    <property type="project" value="InterPro"/>
</dbReference>
<evidence type="ECO:0000256" key="1">
    <source>
        <dbReference type="SAM" id="MobiDB-lite"/>
    </source>
</evidence>
<feature type="transmembrane region" description="Helical" evidence="2">
    <location>
        <begin position="65"/>
        <end position="92"/>
    </location>
</feature>
<feature type="compositionally biased region" description="Basic and acidic residues" evidence="1">
    <location>
        <begin position="205"/>
        <end position="214"/>
    </location>
</feature>